<dbReference type="InterPro" id="IPR001609">
    <property type="entry name" value="Myosin_head_motor_dom-like"/>
</dbReference>
<evidence type="ECO:0000256" key="6">
    <source>
        <dbReference type="ARBA" id="ARBA00023175"/>
    </source>
</evidence>
<keyword evidence="3" id="KW-0067">ATP-binding</keyword>
<feature type="domain" description="Myosin motor" evidence="10">
    <location>
        <begin position="1"/>
        <end position="341"/>
    </location>
</feature>
<keyword evidence="12" id="KW-1185">Reference proteome</keyword>
<comment type="caution">
    <text evidence="11">The sequence shown here is derived from an EMBL/GenBank/DDBJ whole genome shotgun (WGS) entry which is preliminary data.</text>
</comment>
<accession>A0A9P1ITQ9</accession>
<dbReference type="Gene3D" id="1.20.58.530">
    <property type="match status" value="1"/>
</dbReference>
<evidence type="ECO:0000256" key="7">
    <source>
        <dbReference type="ARBA" id="ARBA00023203"/>
    </source>
</evidence>
<keyword evidence="5 8" id="KW-0518">Myosin</keyword>
<dbReference type="SUPFAM" id="SSF52540">
    <property type="entry name" value="P-loop containing nucleoside triphosphate hydrolases"/>
    <property type="match status" value="1"/>
</dbReference>
<feature type="coiled-coil region" evidence="9">
    <location>
        <begin position="342"/>
        <end position="369"/>
    </location>
</feature>
<dbReference type="OrthoDB" id="10055605at2759"/>
<dbReference type="GO" id="GO:0007015">
    <property type="term" value="P:actin filament organization"/>
    <property type="evidence" value="ECO:0007669"/>
    <property type="project" value="TreeGrafter"/>
</dbReference>
<keyword evidence="2" id="KW-0547">Nucleotide-binding</keyword>
<dbReference type="EMBL" id="CANHGI010000005">
    <property type="protein sequence ID" value="CAI5451955.1"/>
    <property type="molecule type" value="Genomic_DNA"/>
</dbReference>
<organism evidence="11 12">
    <name type="scientific">Caenorhabditis angaria</name>
    <dbReference type="NCBI Taxonomy" id="860376"/>
    <lineage>
        <taxon>Eukaryota</taxon>
        <taxon>Metazoa</taxon>
        <taxon>Ecdysozoa</taxon>
        <taxon>Nematoda</taxon>
        <taxon>Chromadorea</taxon>
        <taxon>Rhabditida</taxon>
        <taxon>Rhabditina</taxon>
        <taxon>Rhabditomorpha</taxon>
        <taxon>Rhabditoidea</taxon>
        <taxon>Rhabditidae</taxon>
        <taxon>Peloderinae</taxon>
        <taxon>Caenorhabditis</taxon>
    </lineage>
</organism>
<keyword evidence="6" id="KW-0505">Motor protein</keyword>
<evidence type="ECO:0000256" key="1">
    <source>
        <dbReference type="ARBA" id="ARBA00008314"/>
    </source>
</evidence>
<dbReference type="Gene3D" id="3.40.850.10">
    <property type="entry name" value="Kinesin motor domain"/>
    <property type="match status" value="1"/>
</dbReference>
<evidence type="ECO:0000256" key="3">
    <source>
        <dbReference type="ARBA" id="ARBA00022840"/>
    </source>
</evidence>
<dbReference type="Pfam" id="PF00063">
    <property type="entry name" value="Myosin_head"/>
    <property type="match status" value="1"/>
</dbReference>
<evidence type="ECO:0000256" key="2">
    <source>
        <dbReference type="ARBA" id="ARBA00022741"/>
    </source>
</evidence>
<dbReference type="PANTHER" id="PTHR13140:SF857">
    <property type="entry name" value="MYOSIN-11"/>
    <property type="match status" value="1"/>
</dbReference>
<keyword evidence="7 8" id="KW-0009">Actin-binding</keyword>
<dbReference type="PROSITE" id="PS51456">
    <property type="entry name" value="MYOSIN_MOTOR"/>
    <property type="match status" value="1"/>
</dbReference>
<evidence type="ECO:0000256" key="4">
    <source>
        <dbReference type="ARBA" id="ARBA00023054"/>
    </source>
</evidence>
<dbReference type="InterPro" id="IPR036961">
    <property type="entry name" value="Kinesin_motor_dom_sf"/>
</dbReference>
<protein>
    <recommendedName>
        <fullName evidence="10">Myosin motor domain-containing protein</fullName>
    </recommendedName>
</protein>
<dbReference type="GO" id="GO:0051015">
    <property type="term" value="F:actin filament binding"/>
    <property type="evidence" value="ECO:0007669"/>
    <property type="project" value="TreeGrafter"/>
</dbReference>
<dbReference type="Gene3D" id="1.20.120.720">
    <property type="entry name" value="Myosin VI head, motor domain, U50 subdomain"/>
    <property type="match status" value="1"/>
</dbReference>
<gene>
    <name evidence="11" type="ORF">CAMP_LOCUS14592</name>
</gene>
<keyword evidence="4 9" id="KW-0175">Coiled coil</keyword>
<evidence type="ECO:0000256" key="9">
    <source>
        <dbReference type="SAM" id="Coils"/>
    </source>
</evidence>
<proteinExistence type="inferred from homology"/>
<name>A0A9P1ITQ9_9PELO</name>
<dbReference type="PRINTS" id="PR00193">
    <property type="entry name" value="MYOSINHEAVY"/>
</dbReference>
<evidence type="ECO:0000256" key="5">
    <source>
        <dbReference type="ARBA" id="ARBA00023123"/>
    </source>
</evidence>
<dbReference type="InterPro" id="IPR027417">
    <property type="entry name" value="P-loop_NTPase"/>
</dbReference>
<evidence type="ECO:0000256" key="8">
    <source>
        <dbReference type="PROSITE-ProRule" id="PRU00782"/>
    </source>
</evidence>
<reference evidence="11" key="1">
    <citation type="submission" date="2022-11" db="EMBL/GenBank/DDBJ databases">
        <authorList>
            <person name="Kikuchi T."/>
        </authorList>
    </citation>
    <scope>NUCLEOTIDE SEQUENCE</scope>
    <source>
        <strain evidence="11">PS1010</strain>
    </source>
</reference>
<evidence type="ECO:0000259" key="10">
    <source>
        <dbReference type="PROSITE" id="PS51456"/>
    </source>
</evidence>
<dbReference type="GO" id="GO:0016020">
    <property type="term" value="C:membrane"/>
    <property type="evidence" value="ECO:0007669"/>
    <property type="project" value="TreeGrafter"/>
</dbReference>
<evidence type="ECO:0000313" key="11">
    <source>
        <dbReference type="EMBL" id="CAI5451955.1"/>
    </source>
</evidence>
<dbReference type="GO" id="GO:0005524">
    <property type="term" value="F:ATP binding"/>
    <property type="evidence" value="ECO:0007669"/>
    <property type="project" value="UniProtKB-KW"/>
</dbReference>
<feature type="region of interest" description="Actin-binding" evidence="8">
    <location>
        <begin position="224"/>
        <end position="246"/>
    </location>
</feature>
<sequence>MFRWIVQHINKSLGQSQSSVNFIGVIDIAGFEIFQKNSYEQLLINYTNEKLHQLFKDTMFVEEQKEYLDEGLEWKFIDFGLNSQPVIDLIEKPNGVLGILNDVCRFGRGNDKTLSDRLRTSHYENSKFIDPTSKALHDFSIVHYAGVVDYSVDGWTNKNNSGINQSVVEILANSENEIMADIWRNSPISSMTDANGGKETGHSCHKTTHHTSLKTVAQDYKHQLSDLITLLSKTKIQFVRCLKPNYEKVPEVFDPLLILEQIRCNGVSEAIKISCEGYPTKIPIHDFYERYGKWFSNRKPSNLKNESEFPRRYSLMKKRLKICKTFLINQMKDRDLEETERQDYWKREKQRLEEEIETERKAKDSIFNSRKQLEKNFSDMNAKFTSCQSENEMSKKTLWILKESNSNLRTEIGEVNAEKDGYYDEIASLKLKVTDLEQKVEHSKKFNEDCEKEKEKLESEKRQLAVSVENYRTLIHGLETKKKELENEIEVETLKNRNESENKKKIERIQKEYDENRKQLRKREEEAVEKESQLKILKNSVKAANETIDSLRKKEVEDQRRLLEYQAENEIVKAKYEGINERFTKLQSAQVEEKNKLDDARRQIRRLISEKDMLRMEKESLQKMFDKLRQSKNM</sequence>
<dbReference type="GO" id="GO:0016459">
    <property type="term" value="C:myosin complex"/>
    <property type="evidence" value="ECO:0007669"/>
    <property type="project" value="UniProtKB-KW"/>
</dbReference>
<comment type="caution">
    <text evidence="8">Lacks conserved residue(s) required for the propagation of feature annotation.</text>
</comment>
<feature type="coiled-coil region" evidence="9">
    <location>
        <begin position="419"/>
        <end position="631"/>
    </location>
</feature>
<dbReference type="GO" id="GO:0005737">
    <property type="term" value="C:cytoplasm"/>
    <property type="evidence" value="ECO:0007669"/>
    <property type="project" value="TreeGrafter"/>
</dbReference>
<dbReference type="GO" id="GO:0000146">
    <property type="term" value="F:microfilament motor activity"/>
    <property type="evidence" value="ECO:0007669"/>
    <property type="project" value="TreeGrafter"/>
</dbReference>
<dbReference type="SMART" id="SM00242">
    <property type="entry name" value="MYSc"/>
    <property type="match status" value="1"/>
</dbReference>
<comment type="similarity">
    <text evidence="1 8">Belongs to the TRAFAC class myosin-kinesin ATPase superfamily. Myosin family.</text>
</comment>
<dbReference type="AlphaFoldDB" id="A0A9P1ITQ9"/>
<dbReference type="PANTHER" id="PTHR13140">
    <property type="entry name" value="MYOSIN"/>
    <property type="match status" value="1"/>
</dbReference>
<dbReference type="Proteomes" id="UP001152747">
    <property type="component" value="Unassembled WGS sequence"/>
</dbReference>
<evidence type="ECO:0000313" key="12">
    <source>
        <dbReference type="Proteomes" id="UP001152747"/>
    </source>
</evidence>